<dbReference type="GO" id="GO:0016887">
    <property type="term" value="F:ATP hydrolysis activity"/>
    <property type="evidence" value="ECO:0007669"/>
    <property type="project" value="InterPro"/>
</dbReference>
<dbReference type="Pfam" id="PF00004">
    <property type="entry name" value="AAA"/>
    <property type="match status" value="1"/>
</dbReference>
<keyword evidence="9" id="KW-0482">Metalloprotease</keyword>
<dbReference type="Gene3D" id="1.10.8.60">
    <property type="match status" value="1"/>
</dbReference>
<feature type="domain" description="AAA+ ATPase" evidence="13">
    <location>
        <begin position="97"/>
        <end position="242"/>
    </location>
</feature>
<dbReference type="GO" id="GO:0004222">
    <property type="term" value="F:metalloendopeptidase activity"/>
    <property type="evidence" value="ECO:0007669"/>
    <property type="project" value="InterPro"/>
</dbReference>
<dbReference type="SUPFAM" id="SSF52540">
    <property type="entry name" value="P-loop containing nucleoside triphosphate hydrolases"/>
    <property type="match status" value="1"/>
</dbReference>
<dbReference type="FunFam" id="1.10.8.60:FF:000001">
    <property type="entry name" value="ATP-dependent zinc metalloprotease FtsH"/>
    <property type="match status" value="1"/>
</dbReference>
<dbReference type="SUPFAM" id="SSF140990">
    <property type="entry name" value="FtsH protease domain-like"/>
    <property type="match status" value="1"/>
</dbReference>
<keyword evidence="8 11" id="KW-0067">ATP-binding</keyword>
<dbReference type="InterPro" id="IPR041569">
    <property type="entry name" value="AAA_lid_3"/>
</dbReference>
<accession>A0A1E5L440</accession>
<dbReference type="FunFam" id="3.40.50.300:FF:001025">
    <property type="entry name" value="ATPase family, AAA domain-containing 2B"/>
    <property type="match status" value="1"/>
</dbReference>
<dbReference type="GO" id="GO:0005524">
    <property type="term" value="F:ATP binding"/>
    <property type="evidence" value="ECO:0007669"/>
    <property type="project" value="UniProtKB-KW"/>
</dbReference>
<dbReference type="InterPro" id="IPR000642">
    <property type="entry name" value="Peptidase_M41"/>
</dbReference>
<evidence type="ECO:0000313" key="15">
    <source>
        <dbReference type="Proteomes" id="UP000095255"/>
    </source>
</evidence>
<comment type="cofactor">
    <cofactor evidence="1">
        <name>Zn(2+)</name>
        <dbReference type="ChEBI" id="CHEBI:29105"/>
    </cofactor>
</comment>
<evidence type="ECO:0000256" key="3">
    <source>
        <dbReference type="ARBA" id="ARBA00022670"/>
    </source>
</evidence>
<feature type="transmembrane region" description="Helical" evidence="12">
    <location>
        <begin position="12"/>
        <end position="42"/>
    </location>
</feature>
<keyword evidence="10" id="KW-0175">Coiled coil</keyword>
<dbReference type="STRING" id="1390249.BHU72_08255"/>
<dbReference type="InterPro" id="IPR027417">
    <property type="entry name" value="P-loop_NTPase"/>
</dbReference>
<evidence type="ECO:0000256" key="2">
    <source>
        <dbReference type="ARBA" id="ARBA00010044"/>
    </source>
</evidence>
<evidence type="ECO:0000313" key="14">
    <source>
        <dbReference type="EMBL" id="OEH84844.1"/>
    </source>
</evidence>
<keyword evidence="7" id="KW-0862">Zinc</keyword>
<comment type="caution">
    <text evidence="14">The sequence shown here is derived from an EMBL/GenBank/DDBJ whole genome shotgun (WGS) entry which is preliminary data.</text>
</comment>
<dbReference type="Pfam" id="PF17862">
    <property type="entry name" value="AAA_lid_3"/>
    <property type="match status" value="1"/>
</dbReference>
<keyword evidence="5 11" id="KW-0547">Nucleotide-binding</keyword>
<dbReference type="PANTHER" id="PTHR23076">
    <property type="entry name" value="METALLOPROTEASE M41 FTSH"/>
    <property type="match status" value="1"/>
</dbReference>
<dbReference type="OrthoDB" id="9809379at2"/>
<dbReference type="InterPro" id="IPR003960">
    <property type="entry name" value="ATPase_AAA_CS"/>
</dbReference>
<protein>
    <submittedName>
        <fullName evidence="14">ATPase</fullName>
    </submittedName>
</protein>
<proteinExistence type="inferred from homology"/>
<evidence type="ECO:0000256" key="12">
    <source>
        <dbReference type="SAM" id="Phobius"/>
    </source>
</evidence>
<dbReference type="GO" id="GO:0046872">
    <property type="term" value="F:metal ion binding"/>
    <property type="evidence" value="ECO:0007669"/>
    <property type="project" value="UniProtKB-KW"/>
</dbReference>
<evidence type="ECO:0000256" key="4">
    <source>
        <dbReference type="ARBA" id="ARBA00022723"/>
    </source>
</evidence>
<dbReference type="Pfam" id="PF01434">
    <property type="entry name" value="Peptidase_M41"/>
    <property type="match status" value="1"/>
</dbReference>
<dbReference type="PANTHER" id="PTHR23076:SF97">
    <property type="entry name" value="ATP-DEPENDENT ZINC METALLOPROTEASE YME1L1"/>
    <property type="match status" value="1"/>
</dbReference>
<evidence type="ECO:0000256" key="5">
    <source>
        <dbReference type="ARBA" id="ARBA00022741"/>
    </source>
</evidence>
<dbReference type="InterPro" id="IPR003959">
    <property type="entry name" value="ATPase_AAA_core"/>
</dbReference>
<evidence type="ECO:0000256" key="10">
    <source>
        <dbReference type="ARBA" id="ARBA00023054"/>
    </source>
</evidence>
<keyword evidence="12" id="KW-1133">Transmembrane helix</keyword>
<keyword evidence="15" id="KW-1185">Reference proteome</keyword>
<reference evidence="14 15" key="1">
    <citation type="submission" date="2016-09" db="EMBL/GenBank/DDBJ databases">
        <title>Desulfuribacillus arsenicus sp. nov., an obligately anaerobic, dissimilatory arsenic- and antimonate-reducing bacterium isolated from anoxic sediments.</title>
        <authorList>
            <person name="Abin C.A."/>
            <person name="Hollibaugh J.T."/>
        </authorList>
    </citation>
    <scope>NUCLEOTIDE SEQUENCE [LARGE SCALE GENOMIC DNA]</scope>
    <source>
        <strain evidence="14 15">MLFW-2</strain>
    </source>
</reference>
<keyword evidence="4" id="KW-0479">Metal-binding</keyword>
<comment type="similarity">
    <text evidence="2">In the C-terminal section; belongs to the peptidase M41 family.</text>
</comment>
<name>A0A1E5L440_9FIRM</name>
<evidence type="ECO:0000259" key="13">
    <source>
        <dbReference type="SMART" id="SM00382"/>
    </source>
</evidence>
<evidence type="ECO:0000256" key="8">
    <source>
        <dbReference type="ARBA" id="ARBA00022840"/>
    </source>
</evidence>
<dbReference type="RefSeq" id="WP_069702943.1">
    <property type="nucleotide sequence ID" value="NZ_MJAT01000036.1"/>
</dbReference>
<dbReference type="Gene3D" id="1.20.58.760">
    <property type="entry name" value="Peptidase M41"/>
    <property type="match status" value="1"/>
</dbReference>
<keyword evidence="3" id="KW-0645">Protease</keyword>
<organism evidence="14 15">
    <name type="scientific">Desulfuribacillus stibiiarsenatis</name>
    <dbReference type="NCBI Taxonomy" id="1390249"/>
    <lineage>
        <taxon>Bacteria</taxon>
        <taxon>Bacillati</taxon>
        <taxon>Bacillota</taxon>
        <taxon>Desulfuribacillia</taxon>
        <taxon>Desulfuribacillales</taxon>
        <taxon>Desulfuribacillaceae</taxon>
        <taxon>Desulfuribacillus</taxon>
    </lineage>
</organism>
<dbReference type="GO" id="GO:0004176">
    <property type="term" value="F:ATP-dependent peptidase activity"/>
    <property type="evidence" value="ECO:0007669"/>
    <property type="project" value="InterPro"/>
</dbReference>
<dbReference type="Proteomes" id="UP000095255">
    <property type="component" value="Unassembled WGS sequence"/>
</dbReference>
<comment type="similarity">
    <text evidence="11">Belongs to the AAA ATPase family.</text>
</comment>
<sequence length="491" mass="55025">MTKEIIIGIIPAVFIFLIIIGVNVTPLLLFFIIISGVLFYIYTKDGFANFTKQDYRIKNTESNFDDIGGQKRAKRELKEALDFIINAKSYKKIGIRPLKGLMLVGPPGTGKTLLAKASANFTNSVFLAASGSEFVEMYVGMGAKRIRDLFNSAYKIAEREQKSSAIIFIDEIDVIGQKRESGMGNKEYDQTLNQLLTEMDGLKEHDSVQILIIAATNRVDILDPALLRPGRFDRKVIVDLPDREGRAQIIKIHAKNKPIDSEVTIEYIVSKTFGFSGAELESLLNEASILSLRDDKDTITKDHISEAIDKVLMGEKTDRKASIKELERIAYHELGHAIISEEVNPGTVDYISITPRGGALGYVRHSQQEDHYLYTREMIEKQIMIALAGSVAELEFLGSKSTGAQNDFQKAVDLSKKIINSGLSSIGIIDEKLNKKEINDEINSIIKNLEERTTLLIQKRRNVITGIFKKIMELESLDGDDLRDLISKYKQ</sequence>
<dbReference type="GO" id="GO:0006508">
    <property type="term" value="P:proteolysis"/>
    <property type="evidence" value="ECO:0007669"/>
    <property type="project" value="UniProtKB-KW"/>
</dbReference>
<dbReference type="Gene3D" id="3.40.50.300">
    <property type="entry name" value="P-loop containing nucleotide triphosphate hydrolases"/>
    <property type="match status" value="1"/>
</dbReference>
<evidence type="ECO:0000256" key="1">
    <source>
        <dbReference type="ARBA" id="ARBA00001947"/>
    </source>
</evidence>
<keyword evidence="6" id="KW-0378">Hydrolase</keyword>
<dbReference type="AlphaFoldDB" id="A0A1E5L440"/>
<evidence type="ECO:0000256" key="11">
    <source>
        <dbReference type="RuleBase" id="RU003651"/>
    </source>
</evidence>
<evidence type="ECO:0000256" key="9">
    <source>
        <dbReference type="ARBA" id="ARBA00023049"/>
    </source>
</evidence>
<dbReference type="PROSITE" id="PS00674">
    <property type="entry name" value="AAA"/>
    <property type="match status" value="1"/>
</dbReference>
<evidence type="ECO:0000256" key="6">
    <source>
        <dbReference type="ARBA" id="ARBA00022801"/>
    </source>
</evidence>
<dbReference type="InterPro" id="IPR003593">
    <property type="entry name" value="AAA+_ATPase"/>
</dbReference>
<keyword evidence="12" id="KW-0812">Transmembrane</keyword>
<gene>
    <name evidence="14" type="ORF">BHU72_08255</name>
</gene>
<evidence type="ECO:0000256" key="7">
    <source>
        <dbReference type="ARBA" id="ARBA00022833"/>
    </source>
</evidence>
<keyword evidence="12" id="KW-0472">Membrane</keyword>
<dbReference type="SMART" id="SM00382">
    <property type="entry name" value="AAA"/>
    <property type="match status" value="1"/>
</dbReference>
<dbReference type="EMBL" id="MJAT01000036">
    <property type="protein sequence ID" value="OEH84844.1"/>
    <property type="molecule type" value="Genomic_DNA"/>
</dbReference>
<dbReference type="InterPro" id="IPR037219">
    <property type="entry name" value="Peptidase_M41-like"/>
</dbReference>